<feature type="transmembrane region" description="Helical" evidence="6">
    <location>
        <begin position="152"/>
        <end position="175"/>
    </location>
</feature>
<feature type="transmembrane region" description="Helical" evidence="6">
    <location>
        <begin position="37"/>
        <end position="58"/>
    </location>
</feature>
<gene>
    <name evidence="8" type="ORF">SAMN04488523_11244</name>
</gene>
<dbReference type="Pfam" id="PF00892">
    <property type="entry name" value="EamA"/>
    <property type="match status" value="1"/>
</dbReference>
<feature type="transmembrane region" description="Helical" evidence="6">
    <location>
        <begin position="247"/>
        <end position="266"/>
    </location>
</feature>
<dbReference type="SUPFAM" id="SSF103481">
    <property type="entry name" value="Multidrug resistance efflux transporter EmrE"/>
    <property type="match status" value="2"/>
</dbReference>
<keyword evidence="3 6" id="KW-0812">Transmembrane</keyword>
<evidence type="ECO:0000256" key="3">
    <source>
        <dbReference type="ARBA" id="ARBA00022692"/>
    </source>
</evidence>
<sequence length="309" mass="33157">MTRGQIALYALWLTLMGAGWGATQPMTKIAVSTGYGYFPLVFWQVVIGAAMMAVACGLRRTPLPLNFRALRLYLILALVGTVLPGTITYQAAVHLPAGIMSLLLSTVPMFAFAIALPLGNDTFSKRRLVGLMIGLVGVLIILAPSVDLGRDIPVLWAVIYLGTAVFYAFEGNYVARWGTEGLDPFQVMLGASLAGIVLLAPAMVISGQYITPVWPLPLPQLALVGSSMIHVLVYATYVWLVGRAGAIFAVQVSYLVTGFGLIWARIMLGEAYAPTIWLALAAMFIGMYLVQPRPKAALAPVAPMRKSAL</sequence>
<feature type="transmembrane region" description="Helical" evidence="6">
    <location>
        <begin position="221"/>
        <end position="240"/>
    </location>
</feature>
<feature type="transmembrane region" description="Helical" evidence="6">
    <location>
        <begin position="128"/>
        <end position="146"/>
    </location>
</feature>
<evidence type="ECO:0000256" key="4">
    <source>
        <dbReference type="ARBA" id="ARBA00022989"/>
    </source>
</evidence>
<comment type="similarity">
    <text evidence="2">Belongs to the EamA transporter family.</text>
</comment>
<proteinExistence type="inferred from homology"/>
<evidence type="ECO:0000256" key="6">
    <source>
        <dbReference type="SAM" id="Phobius"/>
    </source>
</evidence>
<evidence type="ECO:0000313" key="8">
    <source>
        <dbReference type="EMBL" id="SFE91982.1"/>
    </source>
</evidence>
<evidence type="ECO:0000256" key="5">
    <source>
        <dbReference type="ARBA" id="ARBA00023136"/>
    </source>
</evidence>
<evidence type="ECO:0000313" key="9">
    <source>
        <dbReference type="Proteomes" id="UP000198977"/>
    </source>
</evidence>
<dbReference type="AlphaFoldDB" id="A0A1I2EGB0"/>
<dbReference type="STRING" id="74348.SAMN04488523_11244"/>
<dbReference type="InterPro" id="IPR000620">
    <property type="entry name" value="EamA_dom"/>
</dbReference>
<feature type="transmembrane region" description="Helical" evidence="6">
    <location>
        <begin position="95"/>
        <end position="116"/>
    </location>
</feature>
<dbReference type="EMBL" id="FOMW01000012">
    <property type="protein sequence ID" value="SFE91982.1"/>
    <property type="molecule type" value="Genomic_DNA"/>
</dbReference>
<feature type="domain" description="EamA" evidence="7">
    <location>
        <begin position="9"/>
        <end position="142"/>
    </location>
</feature>
<dbReference type="RefSeq" id="WP_093924853.1">
    <property type="nucleotide sequence ID" value="NZ_FOMW01000012.1"/>
</dbReference>
<keyword evidence="9" id="KW-1185">Reference proteome</keyword>
<comment type="subcellular location">
    <subcellularLocation>
        <location evidence="1">Membrane</location>
        <topology evidence="1">Multi-pass membrane protein</topology>
    </subcellularLocation>
</comment>
<dbReference type="InterPro" id="IPR037185">
    <property type="entry name" value="EmrE-like"/>
</dbReference>
<keyword evidence="4 6" id="KW-1133">Transmembrane helix</keyword>
<organism evidence="8 9">
    <name type="scientific">Sulfitobacter brevis</name>
    <dbReference type="NCBI Taxonomy" id="74348"/>
    <lineage>
        <taxon>Bacteria</taxon>
        <taxon>Pseudomonadati</taxon>
        <taxon>Pseudomonadota</taxon>
        <taxon>Alphaproteobacteria</taxon>
        <taxon>Rhodobacterales</taxon>
        <taxon>Roseobacteraceae</taxon>
        <taxon>Sulfitobacter</taxon>
    </lineage>
</organism>
<dbReference type="PANTHER" id="PTHR32322">
    <property type="entry name" value="INNER MEMBRANE TRANSPORTER"/>
    <property type="match status" value="1"/>
</dbReference>
<dbReference type="OrthoDB" id="8688375at2"/>
<feature type="transmembrane region" description="Helical" evidence="6">
    <location>
        <begin position="70"/>
        <end position="89"/>
    </location>
</feature>
<dbReference type="Proteomes" id="UP000198977">
    <property type="component" value="Unassembled WGS sequence"/>
</dbReference>
<protein>
    <submittedName>
        <fullName evidence="8">EamA-like transporter family protein</fullName>
    </submittedName>
</protein>
<evidence type="ECO:0000259" key="7">
    <source>
        <dbReference type="Pfam" id="PF00892"/>
    </source>
</evidence>
<keyword evidence="5 6" id="KW-0472">Membrane</keyword>
<name>A0A1I2EGB0_9RHOB</name>
<accession>A0A1I2EGB0</accession>
<feature type="transmembrane region" description="Helical" evidence="6">
    <location>
        <begin position="272"/>
        <end position="290"/>
    </location>
</feature>
<dbReference type="InterPro" id="IPR050638">
    <property type="entry name" value="AA-Vitamin_Transporters"/>
</dbReference>
<dbReference type="PANTHER" id="PTHR32322:SF2">
    <property type="entry name" value="EAMA DOMAIN-CONTAINING PROTEIN"/>
    <property type="match status" value="1"/>
</dbReference>
<feature type="transmembrane region" description="Helical" evidence="6">
    <location>
        <begin position="187"/>
        <end position="209"/>
    </location>
</feature>
<evidence type="ECO:0000256" key="1">
    <source>
        <dbReference type="ARBA" id="ARBA00004141"/>
    </source>
</evidence>
<evidence type="ECO:0000256" key="2">
    <source>
        <dbReference type="ARBA" id="ARBA00007362"/>
    </source>
</evidence>
<reference evidence="8 9" key="1">
    <citation type="submission" date="2016-10" db="EMBL/GenBank/DDBJ databases">
        <authorList>
            <person name="de Groot N.N."/>
        </authorList>
    </citation>
    <scope>NUCLEOTIDE SEQUENCE [LARGE SCALE GENOMIC DNA]</scope>
    <source>
        <strain evidence="8 9">DSM 11443</strain>
    </source>
</reference>
<dbReference type="GO" id="GO:0016020">
    <property type="term" value="C:membrane"/>
    <property type="evidence" value="ECO:0007669"/>
    <property type="project" value="UniProtKB-SubCell"/>
</dbReference>